<evidence type="ECO:0000313" key="4">
    <source>
        <dbReference type="EMBL" id="NDL59293.1"/>
    </source>
</evidence>
<dbReference type="InterPro" id="IPR016181">
    <property type="entry name" value="Acyl_CoA_acyltransferase"/>
</dbReference>
<dbReference type="GO" id="GO:0016747">
    <property type="term" value="F:acyltransferase activity, transferring groups other than amino-acyl groups"/>
    <property type="evidence" value="ECO:0007669"/>
    <property type="project" value="InterPro"/>
</dbReference>
<dbReference type="InterPro" id="IPR000182">
    <property type="entry name" value="GNAT_dom"/>
</dbReference>
<keyword evidence="5" id="KW-1185">Reference proteome</keyword>
<evidence type="ECO:0000259" key="3">
    <source>
        <dbReference type="PROSITE" id="PS51186"/>
    </source>
</evidence>
<proteinExistence type="predicted"/>
<gene>
    <name evidence="4" type="ORF">F7O44_19670</name>
</gene>
<keyword evidence="1 4" id="KW-0808">Transferase</keyword>
<dbReference type="PROSITE" id="PS51186">
    <property type="entry name" value="GNAT"/>
    <property type="match status" value="1"/>
</dbReference>
<dbReference type="InterPro" id="IPR016794">
    <property type="entry name" value="UCP21603_acetyltransf"/>
</dbReference>
<dbReference type="Pfam" id="PF00583">
    <property type="entry name" value="Acetyltransf_1"/>
    <property type="match status" value="1"/>
</dbReference>
<dbReference type="PIRSF" id="PIRSF021603">
    <property type="entry name" value="UCP21603_acetyltransf"/>
    <property type="match status" value="1"/>
</dbReference>
<accession>A0A7K3M7J5</accession>
<dbReference type="InterPro" id="IPR025289">
    <property type="entry name" value="DUF4081"/>
</dbReference>
<feature type="domain" description="N-acetyltransferase" evidence="3">
    <location>
        <begin position="139"/>
        <end position="280"/>
    </location>
</feature>
<protein>
    <submittedName>
        <fullName evidence="4">GNAT family N-acetyltransferase</fullName>
    </submittedName>
</protein>
<evidence type="ECO:0000256" key="2">
    <source>
        <dbReference type="ARBA" id="ARBA00023315"/>
    </source>
</evidence>
<dbReference type="SUPFAM" id="SSF55729">
    <property type="entry name" value="Acyl-CoA N-acyltransferases (Nat)"/>
    <property type="match status" value="1"/>
</dbReference>
<dbReference type="Pfam" id="PF13312">
    <property type="entry name" value="DUF4081"/>
    <property type="match status" value="1"/>
</dbReference>
<organism evidence="4 5">
    <name type="scientific">Phytoactinopolyspora mesophila</name>
    <dbReference type="NCBI Taxonomy" id="2650750"/>
    <lineage>
        <taxon>Bacteria</taxon>
        <taxon>Bacillati</taxon>
        <taxon>Actinomycetota</taxon>
        <taxon>Actinomycetes</taxon>
        <taxon>Jiangellales</taxon>
        <taxon>Jiangellaceae</taxon>
        <taxon>Phytoactinopolyspora</taxon>
    </lineage>
</organism>
<dbReference type="AlphaFoldDB" id="A0A7K3M7J5"/>
<dbReference type="InterPro" id="IPR050832">
    <property type="entry name" value="Bact_Acetyltransf"/>
</dbReference>
<dbReference type="Proteomes" id="UP000460435">
    <property type="component" value="Unassembled WGS sequence"/>
</dbReference>
<dbReference type="PANTHER" id="PTHR43877">
    <property type="entry name" value="AMINOALKYLPHOSPHONATE N-ACETYLTRANSFERASE-RELATED-RELATED"/>
    <property type="match status" value="1"/>
</dbReference>
<dbReference type="EMBL" id="WLZY01000007">
    <property type="protein sequence ID" value="NDL59293.1"/>
    <property type="molecule type" value="Genomic_DNA"/>
</dbReference>
<evidence type="ECO:0000313" key="5">
    <source>
        <dbReference type="Proteomes" id="UP000460435"/>
    </source>
</evidence>
<reference evidence="4 5" key="1">
    <citation type="submission" date="2019-11" db="EMBL/GenBank/DDBJ databases">
        <authorList>
            <person name="Li X.-J."/>
            <person name="Feng X.-M."/>
        </authorList>
    </citation>
    <scope>NUCLEOTIDE SEQUENCE [LARGE SCALE GENOMIC DNA]</scope>
    <source>
        <strain evidence="4 5">XMNu-373</strain>
    </source>
</reference>
<evidence type="ECO:0000256" key="1">
    <source>
        <dbReference type="ARBA" id="ARBA00022679"/>
    </source>
</evidence>
<comment type="caution">
    <text evidence="4">The sequence shown here is derived from an EMBL/GenBank/DDBJ whole genome shotgun (WGS) entry which is preliminary data.</text>
</comment>
<name>A0A7K3M7J5_9ACTN</name>
<sequence>MGSLTSMRVLSPQDFPAVAGLLDRDPVVDVFVGARVHASKLASGRLGGELWGFYERAELVSACYAGANLVPVQATPAAARTFADMAARRGRRCSSLVGPADAVMTMWDLLRPEWGPAREVRASQPVMALTSGPDVPPDPEVRRVEPDEIDVLHPAAVAMFTEEVGISPNGSDGGAYYRARLVELIRAGRSFARFEDGEVVFKAEIGAVTPRACQVQGVWVRPDRRGRGLAAGGMAAVVAHALRDIAPAVSLYVNDYNHAALGTYRRVGFREVGCFATVMF</sequence>
<dbReference type="Gene3D" id="3.40.630.30">
    <property type="match status" value="1"/>
</dbReference>
<keyword evidence="2" id="KW-0012">Acyltransferase</keyword>